<name>A0A512H492_9PROT</name>
<gene>
    <name evidence="1" type="ORF">ROR02_04030</name>
</gene>
<accession>A0A512H492</accession>
<dbReference type="Proteomes" id="UP000321567">
    <property type="component" value="Unassembled WGS sequence"/>
</dbReference>
<keyword evidence="2" id="KW-1185">Reference proteome</keyword>
<organism evidence="1 2">
    <name type="scientific">Pararhodospirillum oryzae</name>
    <dbReference type="NCBI Taxonomy" id="478448"/>
    <lineage>
        <taxon>Bacteria</taxon>
        <taxon>Pseudomonadati</taxon>
        <taxon>Pseudomonadota</taxon>
        <taxon>Alphaproteobacteria</taxon>
        <taxon>Rhodospirillales</taxon>
        <taxon>Rhodospirillaceae</taxon>
        <taxon>Pararhodospirillum</taxon>
    </lineage>
</organism>
<sequence length="140" mass="13894">MSVPCPAAPWVLVSTRAHLAAAAIACREAGCPLVAATPPGAVAWLGPGWLPALVEAVSPPAQLYPLADCASAAGFALTSLTLGIGVVVPEVPTAGQRRLAAIAAPLGLPVLDTRQSAHDLAGLDDPLAACRALLLPLASA</sequence>
<dbReference type="RefSeq" id="WP_246135353.1">
    <property type="nucleotide sequence ID" value="NZ_BJZO01000006.1"/>
</dbReference>
<dbReference type="EMBL" id="BJZO01000006">
    <property type="protein sequence ID" value="GEO80272.1"/>
    <property type="molecule type" value="Genomic_DNA"/>
</dbReference>
<reference evidence="1 2" key="1">
    <citation type="submission" date="2019-07" db="EMBL/GenBank/DDBJ databases">
        <title>Whole genome shotgun sequence of Rhodospirillum oryzae NBRC 107573.</title>
        <authorList>
            <person name="Hosoyama A."/>
            <person name="Uohara A."/>
            <person name="Ohji S."/>
            <person name="Ichikawa N."/>
        </authorList>
    </citation>
    <scope>NUCLEOTIDE SEQUENCE [LARGE SCALE GENOMIC DNA]</scope>
    <source>
        <strain evidence="1 2">NBRC 107573</strain>
    </source>
</reference>
<proteinExistence type="predicted"/>
<evidence type="ECO:0000313" key="2">
    <source>
        <dbReference type="Proteomes" id="UP000321567"/>
    </source>
</evidence>
<comment type="caution">
    <text evidence="1">The sequence shown here is derived from an EMBL/GenBank/DDBJ whole genome shotgun (WGS) entry which is preliminary data.</text>
</comment>
<dbReference type="AlphaFoldDB" id="A0A512H492"/>
<evidence type="ECO:0000313" key="1">
    <source>
        <dbReference type="EMBL" id="GEO80272.1"/>
    </source>
</evidence>
<protein>
    <submittedName>
        <fullName evidence="1">Uncharacterized protein</fullName>
    </submittedName>
</protein>